<dbReference type="EMBL" id="RDRB01000005">
    <property type="protein sequence ID" value="ROU01085.1"/>
    <property type="molecule type" value="Genomic_DNA"/>
</dbReference>
<dbReference type="Proteomes" id="UP000268016">
    <property type="component" value="Unassembled WGS sequence"/>
</dbReference>
<feature type="compositionally biased region" description="Basic and acidic residues" evidence="1">
    <location>
        <begin position="1"/>
        <end position="15"/>
    </location>
</feature>
<organism evidence="2 3">
    <name type="scientific">Histidinibacterium lentulum</name>
    <dbReference type="NCBI Taxonomy" id="2480588"/>
    <lineage>
        <taxon>Bacteria</taxon>
        <taxon>Pseudomonadati</taxon>
        <taxon>Pseudomonadota</taxon>
        <taxon>Alphaproteobacteria</taxon>
        <taxon>Rhodobacterales</taxon>
        <taxon>Paracoccaceae</taxon>
        <taxon>Histidinibacterium</taxon>
    </lineage>
</organism>
<name>A0A3N2R0T5_9RHOB</name>
<evidence type="ECO:0000313" key="2">
    <source>
        <dbReference type="EMBL" id="ROU01085.1"/>
    </source>
</evidence>
<accession>A0A3N2R0T5</accession>
<evidence type="ECO:0000313" key="3">
    <source>
        <dbReference type="Proteomes" id="UP000268016"/>
    </source>
</evidence>
<protein>
    <submittedName>
        <fullName evidence="2">Uncharacterized protein</fullName>
    </submittedName>
</protein>
<sequence>MIGTGRRAEPREGNGREFQGPEHLSSPTLTLRQHTISSESRQIANPCRCGAAAPTGEREIGVPVIFVVTTLNTDGTWAHLQGRPVNPDGSPIDWSRTNVGREMAGDMMSDVAMVLTRKVGEGWGVVDQVFGPTDRHRVG</sequence>
<gene>
    <name evidence="2" type="ORF">EAT49_11200</name>
</gene>
<proteinExistence type="predicted"/>
<reference evidence="2 3" key="1">
    <citation type="submission" date="2018-10" db="EMBL/GenBank/DDBJ databases">
        <title>Histidinibacterium lentulum gen. nov., sp. nov., a marine bacterium from the culture broth of Picochlorum sp. 122.</title>
        <authorList>
            <person name="Wang G."/>
        </authorList>
    </citation>
    <scope>NUCLEOTIDE SEQUENCE [LARGE SCALE GENOMIC DNA]</scope>
    <source>
        <strain evidence="2 3">B17</strain>
    </source>
</reference>
<comment type="caution">
    <text evidence="2">The sequence shown here is derived from an EMBL/GenBank/DDBJ whole genome shotgun (WGS) entry which is preliminary data.</text>
</comment>
<feature type="region of interest" description="Disordered" evidence="1">
    <location>
        <begin position="1"/>
        <end position="27"/>
    </location>
</feature>
<dbReference type="AlphaFoldDB" id="A0A3N2R0T5"/>
<evidence type="ECO:0000256" key="1">
    <source>
        <dbReference type="SAM" id="MobiDB-lite"/>
    </source>
</evidence>
<keyword evidence="3" id="KW-1185">Reference proteome</keyword>